<comment type="caution">
    <text evidence="6">The sequence shown here is derived from an EMBL/GenBank/DDBJ whole genome shotgun (WGS) entry which is preliminary data.</text>
</comment>
<evidence type="ECO:0000256" key="2">
    <source>
        <dbReference type="ARBA" id="ARBA00034247"/>
    </source>
</evidence>
<dbReference type="Proteomes" id="UP000708298">
    <property type="component" value="Unassembled WGS sequence"/>
</dbReference>
<dbReference type="AlphaFoldDB" id="A0A964DZN5"/>
<dbReference type="SUPFAM" id="SSF52172">
    <property type="entry name" value="CheY-like"/>
    <property type="match status" value="1"/>
</dbReference>
<evidence type="ECO:0000259" key="4">
    <source>
        <dbReference type="PROSITE" id="PS50110"/>
    </source>
</evidence>
<dbReference type="PANTHER" id="PTHR45138">
    <property type="entry name" value="REGULATORY COMPONENTS OF SENSORY TRANSDUCTION SYSTEM"/>
    <property type="match status" value="1"/>
</dbReference>
<dbReference type="InterPro" id="IPR000160">
    <property type="entry name" value="GGDEF_dom"/>
</dbReference>
<feature type="domain" description="Response regulatory" evidence="4">
    <location>
        <begin position="6"/>
        <end position="121"/>
    </location>
</feature>
<dbReference type="GO" id="GO:0043709">
    <property type="term" value="P:cell adhesion involved in single-species biofilm formation"/>
    <property type="evidence" value="ECO:0007669"/>
    <property type="project" value="TreeGrafter"/>
</dbReference>
<evidence type="ECO:0000256" key="1">
    <source>
        <dbReference type="ARBA" id="ARBA00012528"/>
    </source>
</evidence>
<evidence type="ECO:0000313" key="6">
    <source>
        <dbReference type="EMBL" id="MCB8875838.1"/>
    </source>
</evidence>
<dbReference type="NCBIfam" id="TIGR00254">
    <property type="entry name" value="GGDEF"/>
    <property type="match status" value="1"/>
</dbReference>
<accession>A0A964DZN5</accession>
<dbReference type="PROSITE" id="PS50887">
    <property type="entry name" value="GGDEF"/>
    <property type="match status" value="1"/>
</dbReference>
<dbReference type="InterPro" id="IPR029787">
    <property type="entry name" value="Nucleotide_cyclase"/>
</dbReference>
<dbReference type="SMART" id="SM00448">
    <property type="entry name" value="REC"/>
    <property type="match status" value="1"/>
</dbReference>
<dbReference type="SMART" id="SM00267">
    <property type="entry name" value="GGDEF"/>
    <property type="match status" value="1"/>
</dbReference>
<reference evidence="6" key="1">
    <citation type="journal article" date="2021" name="Microorganisms">
        <title>Acidisoma silvae sp. nov. and Acidisomacellulosilytica sp. nov., Two Acidophilic Bacteria Isolated from Decaying Wood, Hydrolyzing Cellulose and Producing Poly-3-hydroxybutyrate.</title>
        <authorList>
            <person name="Mieszkin S."/>
            <person name="Pouder E."/>
            <person name="Uroz S."/>
            <person name="Simon-Colin C."/>
            <person name="Alain K."/>
        </authorList>
    </citation>
    <scope>NUCLEOTIDE SEQUENCE</scope>
    <source>
        <strain evidence="6">HW T2.11</strain>
    </source>
</reference>
<dbReference type="GO" id="GO:0000160">
    <property type="term" value="P:phosphorelay signal transduction system"/>
    <property type="evidence" value="ECO:0007669"/>
    <property type="project" value="InterPro"/>
</dbReference>
<dbReference type="PANTHER" id="PTHR45138:SF9">
    <property type="entry name" value="DIGUANYLATE CYCLASE DGCM-RELATED"/>
    <property type="match status" value="1"/>
</dbReference>
<dbReference type="FunFam" id="3.30.70.270:FF:000001">
    <property type="entry name" value="Diguanylate cyclase domain protein"/>
    <property type="match status" value="1"/>
</dbReference>
<dbReference type="CDD" id="cd01949">
    <property type="entry name" value="GGDEF"/>
    <property type="match status" value="1"/>
</dbReference>
<organism evidence="6 7">
    <name type="scientific">Acidisoma silvae</name>
    <dbReference type="NCBI Taxonomy" id="2802396"/>
    <lineage>
        <taxon>Bacteria</taxon>
        <taxon>Pseudomonadati</taxon>
        <taxon>Pseudomonadota</taxon>
        <taxon>Alphaproteobacteria</taxon>
        <taxon>Acetobacterales</taxon>
        <taxon>Acidocellaceae</taxon>
        <taxon>Acidisoma</taxon>
    </lineage>
</organism>
<dbReference type="InterPro" id="IPR050469">
    <property type="entry name" value="Diguanylate_Cyclase"/>
</dbReference>
<keyword evidence="3" id="KW-0597">Phosphoprotein</keyword>
<feature type="domain" description="GGDEF" evidence="5">
    <location>
        <begin position="164"/>
        <end position="301"/>
    </location>
</feature>
<dbReference type="Pfam" id="PF00990">
    <property type="entry name" value="GGDEF"/>
    <property type="match status" value="1"/>
</dbReference>
<evidence type="ECO:0000256" key="3">
    <source>
        <dbReference type="PROSITE-ProRule" id="PRU00169"/>
    </source>
</evidence>
<evidence type="ECO:0000259" key="5">
    <source>
        <dbReference type="PROSITE" id="PS50887"/>
    </source>
</evidence>
<dbReference type="Pfam" id="PF00072">
    <property type="entry name" value="Response_reg"/>
    <property type="match status" value="1"/>
</dbReference>
<dbReference type="EMBL" id="JAESVB010000004">
    <property type="protein sequence ID" value="MCB8875838.1"/>
    <property type="molecule type" value="Genomic_DNA"/>
</dbReference>
<dbReference type="EC" id="2.7.7.65" evidence="1"/>
<protein>
    <recommendedName>
        <fullName evidence="1">diguanylate cyclase</fullName>
        <ecNumber evidence="1">2.7.7.65</ecNumber>
    </recommendedName>
</protein>
<evidence type="ECO:0000313" key="7">
    <source>
        <dbReference type="Proteomes" id="UP000708298"/>
    </source>
</evidence>
<sequence length="313" mass="34194">MNKRPVILVVDDEVSNIEILSAALEDDYDICFATSAEEVYDLLRNVMPDLVLLDVLMPGTNGYEVCKHIKADSLLADIPIIFTTALGHEGAELEGLSLGAIDYIAKPISPAIVQARVRNHLELKRMRDQLATLAVTDALTGLGNRRQLEQSLARETARLSVGGGNLSVIILDIDFFKRFNDLYGHMIGDRCIVQVAATLHRAARRAADVTVRYGGEEFACVLPDIGYQEAMEIAETISMRVSALGIPHDASDTAPFVTVSLGVATASCTMDIPPGAWINAADRQLYLAKNAGRNRVIGREFSHAELREYVVML</sequence>
<dbReference type="GO" id="GO:0052621">
    <property type="term" value="F:diguanylate cyclase activity"/>
    <property type="evidence" value="ECO:0007669"/>
    <property type="project" value="UniProtKB-EC"/>
</dbReference>
<dbReference type="Gene3D" id="3.30.70.270">
    <property type="match status" value="1"/>
</dbReference>
<dbReference type="GO" id="GO:0005886">
    <property type="term" value="C:plasma membrane"/>
    <property type="evidence" value="ECO:0007669"/>
    <property type="project" value="TreeGrafter"/>
</dbReference>
<name>A0A964DZN5_9PROT</name>
<proteinExistence type="predicted"/>
<dbReference type="InterPro" id="IPR001789">
    <property type="entry name" value="Sig_transdc_resp-reg_receiver"/>
</dbReference>
<gene>
    <name evidence="6" type="ORF">ASILVAE211_11660</name>
</gene>
<dbReference type="SUPFAM" id="SSF55073">
    <property type="entry name" value="Nucleotide cyclase"/>
    <property type="match status" value="1"/>
</dbReference>
<dbReference type="InterPro" id="IPR043128">
    <property type="entry name" value="Rev_trsase/Diguanyl_cyclase"/>
</dbReference>
<keyword evidence="7" id="KW-1185">Reference proteome</keyword>
<dbReference type="GO" id="GO:1902201">
    <property type="term" value="P:negative regulation of bacterial-type flagellum-dependent cell motility"/>
    <property type="evidence" value="ECO:0007669"/>
    <property type="project" value="TreeGrafter"/>
</dbReference>
<dbReference type="Gene3D" id="3.40.50.2300">
    <property type="match status" value="1"/>
</dbReference>
<dbReference type="RefSeq" id="WP_227321485.1">
    <property type="nucleotide sequence ID" value="NZ_JAESVB010000004.1"/>
</dbReference>
<comment type="catalytic activity">
    <reaction evidence="2">
        <text>2 GTP = 3',3'-c-di-GMP + 2 diphosphate</text>
        <dbReference type="Rhea" id="RHEA:24898"/>
        <dbReference type="ChEBI" id="CHEBI:33019"/>
        <dbReference type="ChEBI" id="CHEBI:37565"/>
        <dbReference type="ChEBI" id="CHEBI:58805"/>
        <dbReference type="EC" id="2.7.7.65"/>
    </reaction>
</comment>
<reference evidence="6" key="2">
    <citation type="submission" date="2021-01" db="EMBL/GenBank/DDBJ databases">
        <authorList>
            <person name="Mieszkin S."/>
            <person name="Pouder E."/>
            <person name="Alain K."/>
        </authorList>
    </citation>
    <scope>NUCLEOTIDE SEQUENCE</scope>
    <source>
        <strain evidence="6">HW T2.11</strain>
    </source>
</reference>
<dbReference type="InterPro" id="IPR011006">
    <property type="entry name" value="CheY-like_superfamily"/>
</dbReference>
<feature type="modified residue" description="4-aspartylphosphate" evidence="3">
    <location>
        <position position="54"/>
    </location>
</feature>
<dbReference type="PROSITE" id="PS50110">
    <property type="entry name" value="RESPONSE_REGULATORY"/>
    <property type="match status" value="1"/>
</dbReference>